<comment type="similarity">
    <text evidence="2">Belongs to the autoinducer-2 exporter (AI-2E) (TC 2.A.86) family.</text>
</comment>
<keyword evidence="4 6" id="KW-1133">Transmembrane helix</keyword>
<feature type="transmembrane region" description="Helical" evidence="6">
    <location>
        <begin position="216"/>
        <end position="233"/>
    </location>
</feature>
<evidence type="ECO:0000256" key="2">
    <source>
        <dbReference type="ARBA" id="ARBA00009773"/>
    </source>
</evidence>
<evidence type="ECO:0000313" key="8">
    <source>
        <dbReference type="Proteomes" id="UP000199317"/>
    </source>
</evidence>
<keyword evidence="8" id="KW-1185">Reference proteome</keyword>
<feature type="transmembrane region" description="Helical" evidence="6">
    <location>
        <begin position="9"/>
        <end position="27"/>
    </location>
</feature>
<feature type="transmembrane region" description="Helical" evidence="6">
    <location>
        <begin position="33"/>
        <end position="51"/>
    </location>
</feature>
<organism evidence="7 8">
    <name type="scientific">Paracidovorax cattleyae</name>
    <dbReference type="NCBI Taxonomy" id="80868"/>
    <lineage>
        <taxon>Bacteria</taxon>
        <taxon>Pseudomonadati</taxon>
        <taxon>Pseudomonadota</taxon>
        <taxon>Betaproteobacteria</taxon>
        <taxon>Burkholderiales</taxon>
        <taxon>Comamonadaceae</taxon>
        <taxon>Paracidovorax</taxon>
    </lineage>
</organism>
<comment type="subcellular location">
    <subcellularLocation>
        <location evidence="1">Membrane</location>
        <topology evidence="1">Multi-pass membrane protein</topology>
    </subcellularLocation>
</comment>
<accession>A0A1H0W2Q7</accession>
<feature type="transmembrane region" description="Helical" evidence="6">
    <location>
        <begin position="239"/>
        <end position="260"/>
    </location>
</feature>
<sequence length="350" mass="37909">MKTTLLQNRTFIALLIAVSLAFLAILWPFHGAVFWGIILAILFAPLHRRLLQRMPRRANLAALCTLSLCLLIVILPMTLITVSLVQEASLVYERIRSGQLDFTAYFHQVMQAMPSWAMQILDRLNLTTASELQARLSSVTVQATQFVGSKAIDFGQNTLQFVVSFGIMLYLLFFLLRDGPALAARIREATPLDEGHKRQLATKFTTVIRATVKGNIAVAAAQGALGGLAFWFLGIQAPVLWGVLMAFLSLLPAVGAGLIWAPVAIYLLATGAVWQGAGLAAFGIGVIGLVDNVLRPVLVGKDTKMPDYIVLISTLGGMSLFGLTGFVIGPVIAALFIATWDLFAPHTHGR</sequence>
<dbReference type="InterPro" id="IPR002549">
    <property type="entry name" value="AI-2E-like"/>
</dbReference>
<evidence type="ECO:0000313" key="7">
    <source>
        <dbReference type="EMBL" id="SDP84843.1"/>
    </source>
</evidence>
<feature type="transmembrane region" description="Helical" evidence="6">
    <location>
        <begin position="158"/>
        <end position="176"/>
    </location>
</feature>
<dbReference type="RefSeq" id="WP_092838371.1">
    <property type="nucleotide sequence ID" value="NZ_CP028290.1"/>
</dbReference>
<name>A0A1H0W2Q7_9BURK</name>
<dbReference type="EMBL" id="FNJL01000031">
    <property type="protein sequence ID" value="SDP84843.1"/>
    <property type="molecule type" value="Genomic_DNA"/>
</dbReference>
<evidence type="ECO:0000256" key="3">
    <source>
        <dbReference type="ARBA" id="ARBA00022692"/>
    </source>
</evidence>
<evidence type="ECO:0000256" key="6">
    <source>
        <dbReference type="SAM" id="Phobius"/>
    </source>
</evidence>
<dbReference type="PANTHER" id="PTHR21716:SF4">
    <property type="entry name" value="TRANSMEMBRANE PROTEIN 245"/>
    <property type="match status" value="1"/>
</dbReference>
<gene>
    <name evidence="7" type="ORF">SAMN04489708_13144</name>
</gene>
<evidence type="ECO:0000256" key="1">
    <source>
        <dbReference type="ARBA" id="ARBA00004141"/>
    </source>
</evidence>
<reference evidence="8" key="1">
    <citation type="submission" date="2016-10" db="EMBL/GenBank/DDBJ databases">
        <authorList>
            <person name="Varghese N."/>
            <person name="Submissions S."/>
        </authorList>
    </citation>
    <scope>NUCLEOTIDE SEQUENCE [LARGE SCALE GENOMIC DNA]</scope>
    <source>
        <strain evidence="8">DSM 17101</strain>
    </source>
</reference>
<dbReference type="GO" id="GO:0016020">
    <property type="term" value="C:membrane"/>
    <property type="evidence" value="ECO:0007669"/>
    <property type="project" value="UniProtKB-SubCell"/>
</dbReference>
<keyword evidence="3 6" id="KW-0812">Transmembrane</keyword>
<dbReference type="AlphaFoldDB" id="A0A1H0W2Q7"/>
<dbReference type="PANTHER" id="PTHR21716">
    <property type="entry name" value="TRANSMEMBRANE PROTEIN"/>
    <property type="match status" value="1"/>
</dbReference>
<proteinExistence type="inferred from homology"/>
<dbReference type="Pfam" id="PF01594">
    <property type="entry name" value="AI-2E_transport"/>
    <property type="match status" value="1"/>
</dbReference>
<feature type="transmembrane region" description="Helical" evidence="6">
    <location>
        <begin position="267"/>
        <end position="290"/>
    </location>
</feature>
<feature type="transmembrane region" description="Helical" evidence="6">
    <location>
        <begin position="310"/>
        <end position="343"/>
    </location>
</feature>
<feature type="transmembrane region" description="Helical" evidence="6">
    <location>
        <begin position="63"/>
        <end position="85"/>
    </location>
</feature>
<evidence type="ECO:0000256" key="4">
    <source>
        <dbReference type="ARBA" id="ARBA00022989"/>
    </source>
</evidence>
<evidence type="ECO:0000256" key="5">
    <source>
        <dbReference type="ARBA" id="ARBA00023136"/>
    </source>
</evidence>
<protein>
    <submittedName>
        <fullName evidence="7">Predicted PurR-regulated permease PerM</fullName>
    </submittedName>
</protein>
<dbReference type="Proteomes" id="UP000199317">
    <property type="component" value="Unassembled WGS sequence"/>
</dbReference>
<keyword evidence="5 6" id="KW-0472">Membrane</keyword>
<dbReference type="OrthoDB" id="106838at2"/>